<name>A0A8C2Y5C9_COTJA</name>
<dbReference type="InterPro" id="IPR036179">
    <property type="entry name" value="Ig-like_dom_sf"/>
</dbReference>
<dbReference type="InterPro" id="IPR050380">
    <property type="entry name" value="Immune_Resp_Modulators"/>
</dbReference>
<feature type="domain" description="Ig-like" evidence="2">
    <location>
        <begin position="6"/>
        <end position="102"/>
    </location>
</feature>
<protein>
    <recommendedName>
        <fullName evidence="2">Ig-like domain-containing protein</fullName>
    </recommendedName>
</protein>
<reference evidence="3" key="1">
    <citation type="submission" date="2025-08" db="UniProtKB">
        <authorList>
            <consortium name="Ensembl"/>
        </authorList>
    </citation>
    <scope>IDENTIFICATION</scope>
</reference>
<dbReference type="Gene3D" id="2.60.40.10">
    <property type="entry name" value="Immunoglobulins"/>
    <property type="match status" value="1"/>
</dbReference>
<keyword evidence="4" id="KW-1185">Reference proteome</keyword>
<dbReference type="Ensembl" id="ENSCJPT00005001926.1">
    <property type="protein sequence ID" value="ENSCJPP00005001117.1"/>
    <property type="gene ID" value="ENSCJPG00005001189.1"/>
</dbReference>
<evidence type="ECO:0000313" key="3">
    <source>
        <dbReference type="Ensembl" id="ENSCJPP00005001117.1"/>
    </source>
</evidence>
<evidence type="ECO:0000256" key="1">
    <source>
        <dbReference type="ARBA" id="ARBA00023319"/>
    </source>
</evidence>
<reference evidence="3" key="2">
    <citation type="submission" date="2025-09" db="UniProtKB">
        <authorList>
            <consortium name="Ensembl"/>
        </authorList>
    </citation>
    <scope>IDENTIFICATION</scope>
</reference>
<evidence type="ECO:0000313" key="4">
    <source>
        <dbReference type="Proteomes" id="UP000694412"/>
    </source>
</evidence>
<accession>A0A8C2Y5C9</accession>
<dbReference type="SMART" id="SM00407">
    <property type="entry name" value="IGc1"/>
    <property type="match status" value="1"/>
</dbReference>
<dbReference type="SUPFAM" id="SSF48726">
    <property type="entry name" value="Immunoglobulin"/>
    <property type="match status" value="1"/>
</dbReference>
<evidence type="ECO:0000259" key="2">
    <source>
        <dbReference type="PROSITE" id="PS50835"/>
    </source>
</evidence>
<dbReference type="InterPro" id="IPR013783">
    <property type="entry name" value="Ig-like_fold"/>
</dbReference>
<organism evidence="3 4">
    <name type="scientific">Coturnix japonica</name>
    <name type="common">Japanese quail</name>
    <name type="synonym">Coturnix coturnix japonica</name>
    <dbReference type="NCBI Taxonomy" id="93934"/>
    <lineage>
        <taxon>Eukaryota</taxon>
        <taxon>Metazoa</taxon>
        <taxon>Chordata</taxon>
        <taxon>Craniata</taxon>
        <taxon>Vertebrata</taxon>
        <taxon>Euteleostomi</taxon>
        <taxon>Archelosauria</taxon>
        <taxon>Archosauria</taxon>
        <taxon>Dinosauria</taxon>
        <taxon>Saurischia</taxon>
        <taxon>Theropoda</taxon>
        <taxon>Coelurosauria</taxon>
        <taxon>Aves</taxon>
        <taxon>Neognathae</taxon>
        <taxon>Galloanserae</taxon>
        <taxon>Galliformes</taxon>
        <taxon>Phasianidae</taxon>
        <taxon>Perdicinae</taxon>
        <taxon>Coturnix</taxon>
    </lineage>
</organism>
<keyword evidence="1" id="KW-0393">Immunoglobulin domain</keyword>
<dbReference type="PANTHER" id="PTHR23411">
    <property type="entry name" value="TAPASIN"/>
    <property type="match status" value="1"/>
</dbReference>
<dbReference type="InterPro" id="IPR003597">
    <property type="entry name" value="Ig_C1-set"/>
</dbReference>
<sequence>VTSIGPTLYPLLPPPSECNDINVTIGCLVTSFIPPPVTISWTITGSSLAPSSAMTSLPVQTSGGTYSQTTALVVPMEEVKGGQFTCRAQHPATKTDVTETIEDGELVLQGG</sequence>
<dbReference type="InterPro" id="IPR003006">
    <property type="entry name" value="Ig/MHC_CS"/>
</dbReference>
<dbReference type="AlphaFoldDB" id="A0A8C2Y5C9"/>
<dbReference type="Pfam" id="PF07654">
    <property type="entry name" value="C1-set"/>
    <property type="match status" value="1"/>
</dbReference>
<dbReference type="PROSITE" id="PS00290">
    <property type="entry name" value="IG_MHC"/>
    <property type="match status" value="1"/>
</dbReference>
<dbReference type="InterPro" id="IPR007110">
    <property type="entry name" value="Ig-like_dom"/>
</dbReference>
<dbReference type="Proteomes" id="UP000694412">
    <property type="component" value="Unassembled WGS sequence"/>
</dbReference>
<dbReference type="PROSITE" id="PS50835">
    <property type="entry name" value="IG_LIKE"/>
    <property type="match status" value="1"/>
</dbReference>
<proteinExistence type="predicted"/>